<dbReference type="Proteomes" id="UP000030645">
    <property type="component" value="Unassembled WGS sequence"/>
</dbReference>
<evidence type="ECO:0000256" key="1">
    <source>
        <dbReference type="SAM" id="MobiDB-lite"/>
    </source>
</evidence>
<sequence>MFAFLSQVMVTRRRLKLRNMLTKTSELRVQSVEGTTLPPRKKSQSSESRPAANFLARHNVYTRFPQSALAHKQVGLLNKEKPPSSSAFDAFDPKVDNSLLLVHIYPHKSGCPQVGEQTRVVDSDYPRTGIITTHLGHSILIRGWAATSRLRHYGNFLEEERKAVTSVSVDICYGDRASAS</sequence>
<name>W9SL71_9ROSA</name>
<evidence type="ECO:0000313" key="3">
    <source>
        <dbReference type="Proteomes" id="UP000030645"/>
    </source>
</evidence>
<proteinExistence type="predicted"/>
<reference evidence="3" key="1">
    <citation type="submission" date="2013-01" db="EMBL/GenBank/DDBJ databases">
        <title>Draft Genome Sequence of a Mulberry Tree, Morus notabilis C.K. Schneid.</title>
        <authorList>
            <person name="He N."/>
            <person name="Zhao S."/>
        </authorList>
    </citation>
    <scope>NUCLEOTIDE SEQUENCE</scope>
</reference>
<dbReference type="AlphaFoldDB" id="W9SL71"/>
<accession>W9SL71</accession>
<keyword evidence="3" id="KW-1185">Reference proteome</keyword>
<dbReference type="EMBL" id="KE346344">
    <property type="protein sequence ID" value="EXC33812.1"/>
    <property type="molecule type" value="Genomic_DNA"/>
</dbReference>
<protein>
    <submittedName>
        <fullName evidence="2">Uncharacterized protein</fullName>
    </submittedName>
</protein>
<gene>
    <name evidence="2" type="ORF">L484_015549</name>
</gene>
<feature type="region of interest" description="Disordered" evidence="1">
    <location>
        <begin position="31"/>
        <end position="51"/>
    </location>
</feature>
<evidence type="ECO:0000313" key="2">
    <source>
        <dbReference type="EMBL" id="EXC33812.1"/>
    </source>
</evidence>
<organism evidence="2 3">
    <name type="scientific">Morus notabilis</name>
    <dbReference type="NCBI Taxonomy" id="981085"/>
    <lineage>
        <taxon>Eukaryota</taxon>
        <taxon>Viridiplantae</taxon>
        <taxon>Streptophyta</taxon>
        <taxon>Embryophyta</taxon>
        <taxon>Tracheophyta</taxon>
        <taxon>Spermatophyta</taxon>
        <taxon>Magnoliopsida</taxon>
        <taxon>eudicotyledons</taxon>
        <taxon>Gunneridae</taxon>
        <taxon>Pentapetalae</taxon>
        <taxon>rosids</taxon>
        <taxon>fabids</taxon>
        <taxon>Rosales</taxon>
        <taxon>Moraceae</taxon>
        <taxon>Moreae</taxon>
        <taxon>Morus</taxon>
    </lineage>
</organism>